<dbReference type="GO" id="GO:0005840">
    <property type="term" value="C:ribosome"/>
    <property type="evidence" value="ECO:0007669"/>
    <property type="project" value="UniProtKB-KW"/>
</dbReference>
<dbReference type="Gene3D" id="3.40.50.10490">
    <property type="entry name" value="Glucose-6-phosphate isomerase like protein, domain 1"/>
    <property type="match status" value="1"/>
</dbReference>
<keyword evidence="3 5" id="KW-0687">Ribonucleoprotein</keyword>
<dbReference type="HAMAP" id="MF_00291_B">
    <property type="entry name" value="Ribosomal_uS2_B"/>
    <property type="match status" value="1"/>
</dbReference>
<evidence type="ECO:0000256" key="4">
    <source>
        <dbReference type="ARBA" id="ARBA00035256"/>
    </source>
</evidence>
<dbReference type="SUPFAM" id="SSF52313">
    <property type="entry name" value="Ribosomal protein S2"/>
    <property type="match status" value="1"/>
</dbReference>
<comment type="caution">
    <text evidence="6">The sequence shown here is derived from an EMBL/GenBank/DDBJ whole genome shotgun (WGS) entry which is preliminary data.</text>
</comment>
<dbReference type="InterPro" id="IPR001865">
    <property type="entry name" value="Ribosomal_uS2"/>
</dbReference>
<keyword evidence="2 5" id="KW-0689">Ribosomal protein</keyword>
<comment type="similarity">
    <text evidence="1 5">Belongs to the universal ribosomal protein uS2 family.</text>
</comment>
<dbReference type="Gene3D" id="1.10.287.610">
    <property type="entry name" value="Helix hairpin bin"/>
    <property type="match status" value="1"/>
</dbReference>
<keyword evidence="7" id="KW-1185">Reference proteome</keyword>
<evidence type="ECO:0000313" key="7">
    <source>
        <dbReference type="Proteomes" id="UP000229529"/>
    </source>
</evidence>
<name>A0ABX4MH58_9HYPH</name>
<dbReference type="InterPro" id="IPR023591">
    <property type="entry name" value="Ribosomal_uS2_flav_dom_sf"/>
</dbReference>
<organism evidence="6 7">
    <name type="scientific">Candidatus Hodgkinia cicadicola</name>
    <dbReference type="NCBI Taxonomy" id="573658"/>
    <lineage>
        <taxon>Bacteria</taxon>
        <taxon>Pseudomonadati</taxon>
        <taxon>Pseudomonadota</taxon>
        <taxon>Alphaproteobacteria</taxon>
        <taxon>Hyphomicrobiales</taxon>
        <taxon>Candidatus Hodgkinia</taxon>
    </lineage>
</organism>
<proteinExistence type="inferred from homology"/>
<reference evidence="6" key="1">
    <citation type="submission" date="2017-09" db="EMBL/GenBank/DDBJ databases">
        <authorList>
            <person name="Campbell M.A."/>
            <person name="Lukasik P."/>
            <person name="Simon C."/>
            <person name="McCutcheon J.P."/>
        </authorList>
    </citation>
    <scope>NUCLEOTIDE SEQUENCE [LARGE SCALE GENOMIC DNA]</scope>
    <source>
        <strain evidence="6">ALECUR</strain>
    </source>
</reference>
<dbReference type="EMBL" id="NXGS01000125">
    <property type="protein sequence ID" value="PIM96167.1"/>
    <property type="molecule type" value="Genomic_DNA"/>
</dbReference>
<evidence type="ECO:0000313" key="6">
    <source>
        <dbReference type="EMBL" id="PIM96167.1"/>
    </source>
</evidence>
<dbReference type="InterPro" id="IPR005706">
    <property type="entry name" value="Ribosomal_uS2_bac/mit/plastid"/>
</dbReference>
<evidence type="ECO:0000256" key="2">
    <source>
        <dbReference type="ARBA" id="ARBA00022980"/>
    </source>
</evidence>
<accession>A0ABX4MH58</accession>
<dbReference type="Pfam" id="PF00318">
    <property type="entry name" value="Ribosomal_S2"/>
    <property type="match status" value="1"/>
</dbReference>
<dbReference type="Proteomes" id="UP000229529">
    <property type="component" value="Unassembled WGS sequence"/>
</dbReference>
<evidence type="ECO:0000256" key="1">
    <source>
        <dbReference type="ARBA" id="ARBA00006242"/>
    </source>
</evidence>
<evidence type="ECO:0000256" key="3">
    <source>
        <dbReference type="ARBA" id="ARBA00023274"/>
    </source>
</evidence>
<gene>
    <name evidence="5 6" type="primary">rpsB</name>
    <name evidence="6" type="ORF">alecur_192</name>
</gene>
<sequence>MTNRMLEDKLSLNDINTFISAGIHYGGRIGINRVLFKTIMLGIWHDVSVLNVNKIILSLEAALNLIYNKISKGERILFVGNGSQNSEAIGCYLASTNQYYVTRPIGGLLSNWNTFKTANIRSNYYLKRSLIIKNKRLSEFYYRRANSTMSLFVSSTKLENNPTVVVLFYNKRSELVIKDANIMGVPIIGISLLDNNSNDIKYLIPVSNDSKQGIFLICKLFINISEKANIIWKNLNPLNVQNITNNQELNLASLKFKETFIKNNLSTLFKLNNSDILRKIANLDLKNTFYFLRKYSKIKSLRMIINNLKYKVILIIKSKYYRSINNIKLIEKIIENLEIILFLIKIKNFKHSI</sequence>
<protein>
    <recommendedName>
        <fullName evidence="4 5">Small ribosomal subunit protein uS2</fullName>
    </recommendedName>
</protein>
<dbReference type="PRINTS" id="PR00395">
    <property type="entry name" value="RIBOSOMALS2"/>
</dbReference>
<dbReference type="PANTHER" id="PTHR12534">
    <property type="entry name" value="30S RIBOSOMAL PROTEIN S2 PROKARYOTIC AND ORGANELLAR"/>
    <property type="match status" value="1"/>
</dbReference>
<evidence type="ECO:0000256" key="5">
    <source>
        <dbReference type="HAMAP-Rule" id="MF_00291"/>
    </source>
</evidence>
<dbReference type="PANTHER" id="PTHR12534:SF0">
    <property type="entry name" value="SMALL RIBOSOMAL SUBUNIT PROTEIN US2M"/>
    <property type="match status" value="1"/>
</dbReference>